<dbReference type="EC" id="2.3.2.27" evidence="6"/>
<evidence type="ECO:0000256" key="11">
    <source>
        <dbReference type="SAM" id="Coils"/>
    </source>
</evidence>
<dbReference type="GO" id="GO:0034450">
    <property type="term" value="F:ubiquitin-ubiquitin ligase activity"/>
    <property type="evidence" value="ECO:0007669"/>
    <property type="project" value="InterPro"/>
</dbReference>
<keyword evidence="15" id="KW-1185">Reference proteome</keyword>
<dbReference type="Proteomes" id="UP000279236">
    <property type="component" value="Unassembled WGS sequence"/>
</dbReference>
<dbReference type="InterPro" id="IPR003613">
    <property type="entry name" value="Ubox_domain"/>
</dbReference>
<evidence type="ECO:0000256" key="8">
    <source>
        <dbReference type="ARBA" id="ARBA00022679"/>
    </source>
</evidence>
<evidence type="ECO:0000256" key="10">
    <source>
        <dbReference type="ARBA" id="ARBA00023242"/>
    </source>
</evidence>
<dbReference type="PROSITE" id="PS51698">
    <property type="entry name" value="U_BOX"/>
    <property type="match status" value="1"/>
</dbReference>
<evidence type="ECO:0000256" key="4">
    <source>
        <dbReference type="ARBA" id="ARBA00004906"/>
    </source>
</evidence>
<feature type="compositionally biased region" description="Pro residues" evidence="12">
    <location>
        <begin position="83"/>
        <end position="96"/>
    </location>
</feature>
<dbReference type="FunFam" id="3.30.40.10:FF:000055">
    <property type="entry name" value="Ubiquitin conjugation factor e4 a"/>
    <property type="match status" value="1"/>
</dbReference>
<dbReference type="GeneID" id="39589727"/>
<proteinExistence type="inferred from homology"/>
<feature type="domain" description="U-box" evidence="13">
    <location>
        <begin position="1060"/>
        <end position="1134"/>
    </location>
</feature>
<evidence type="ECO:0000256" key="2">
    <source>
        <dbReference type="ARBA" id="ARBA00004123"/>
    </source>
</evidence>
<evidence type="ECO:0000256" key="5">
    <source>
        <dbReference type="ARBA" id="ARBA00007434"/>
    </source>
</evidence>
<dbReference type="EMBL" id="RSCE01000002">
    <property type="protein sequence ID" value="RSH86906.1"/>
    <property type="molecule type" value="Genomic_DNA"/>
</dbReference>
<name>A0A427Y768_9TREE</name>
<evidence type="ECO:0000256" key="6">
    <source>
        <dbReference type="ARBA" id="ARBA00012483"/>
    </source>
</evidence>
<dbReference type="AlphaFoldDB" id="A0A427Y768"/>
<dbReference type="GO" id="GO:0006511">
    <property type="term" value="P:ubiquitin-dependent protein catabolic process"/>
    <property type="evidence" value="ECO:0007669"/>
    <property type="project" value="InterPro"/>
</dbReference>
<comment type="similarity">
    <text evidence="5">Belongs to the ubiquitin conjugation factor E4 family.</text>
</comment>
<keyword evidence="8" id="KW-0808">Transferase</keyword>
<dbReference type="GO" id="GO:0000209">
    <property type="term" value="P:protein polyubiquitination"/>
    <property type="evidence" value="ECO:0007669"/>
    <property type="project" value="TreeGrafter"/>
</dbReference>
<organism evidence="14 15">
    <name type="scientific">Apiotrichum porosum</name>
    <dbReference type="NCBI Taxonomy" id="105984"/>
    <lineage>
        <taxon>Eukaryota</taxon>
        <taxon>Fungi</taxon>
        <taxon>Dikarya</taxon>
        <taxon>Basidiomycota</taxon>
        <taxon>Agaricomycotina</taxon>
        <taxon>Tremellomycetes</taxon>
        <taxon>Trichosporonales</taxon>
        <taxon>Trichosporonaceae</taxon>
        <taxon>Apiotrichum</taxon>
    </lineage>
</organism>
<dbReference type="UniPathway" id="UPA00143"/>
<dbReference type="Pfam" id="PF10408">
    <property type="entry name" value="Ufd2P_core"/>
    <property type="match status" value="1"/>
</dbReference>
<dbReference type="Gene3D" id="3.30.40.10">
    <property type="entry name" value="Zinc/RING finger domain, C3HC4 (zinc finger)"/>
    <property type="match status" value="1"/>
</dbReference>
<dbReference type="PANTHER" id="PTHR13931:SF2">
    <property type="entry name" value="UBIQUITIN CONJUGATION FACTOR E4 B"/>
    <property type="match status" value="1"/>
</dbReference>
<dbReference type="GO" id="GO:0036503">
    <property type="term" value="P:ERAD pathway"/>
    <property type="evidence" value="ECO:0007669"/>
    <property type="project" value="InterPro"/>
</dbReference>
<dbReference type="Pfam" id="PF04564">
    <property type="entry name" value="U-box"/>
    <property type="match status" value="1"/>
</dbReference>
<dbReference type="SMART" id="SM00504">
    <property type="entry name" value="Ubox"/>
    <property type="match status" value="1"/>
</dbReference>
<sequence>MSGNDSNLSDAEKMRLKRLARLGGAASPAPTPQPPAAAQEAASAAETHTPASASSRLLSQHASSSPRPTAPSPTPASTSTSPPKRPSPAPAAPTPTPAFKRKVIPSKPVVAPPAPSPVSIATAVSPPLTYKDWEASKVATVFGVTLEKSFAAATNWKQVWLKGLAEEIREENPDAPSSLKVSLDLRDRLLIARLSLDPAAMATSSDPDQLQVLAGMPKDETVFEYLTGCWKRLYAANREFARFAYSKEEKTEWASAFAELKRLIISYSGMTLEDPSMFPQPADRPVGPAEFLPLLLGVSGEVSGNVDPLTSSSAPVAPTVRGALAPGDLLPFLNDLAVGFQEGSLADVITPTLSLFFQEWFKIVPTPDLMGTEWRKYLGAVSLLVKNKAIAALLPSLPIWVAPGVTASKIEWQSLLGPLTRLSVFSREFPQIEKTYFSNPTERRTADIDANKANLRNSLEGLQSMLFDIYNSIVRASPESREGVLDFITLIANLNDKRSGMRVQYTTVSSDGFMINLQSILLKLFEPVMDVQFSKIDKVDPEYYLHSKRIDIAEETKIRASKEEVDEYYGSAMDVDAKPNFISDIFFLLNSIHRLGLVKTIGTRKDMEKGLQELEDDLKNLEGRRAEWSSNPATLAQGEAAVKKLKDDIARRHGLLHTFDTQLLDPKFTRLTVTFVGFLMNWLLRLVDPKHQHPQVPITLPLPAEAPQQFRMLPEFLFDNIVEYYDFLSRHDSDALDNADKDILITFAITFLTPGYVNNPFLKAKLVSTMANGLYPQGYHRRGPLFDRLSVHTLSTQHLMPALIRFFIDVEITGGHTQFYDKFNFRRDMSRIIKSMWTNPLHREAFVKSTRDDFDQFVKFVNMLMSDTTYHLEESLTHLTKINQVRAQKANVDGWNAMDEAERKDAESELKSAERFAGFPTSMGRDHAELIRDITATTKEPFLTGEIVDRLAASLDENLTNLVGPKMQELKLSDPERFSFKPKPLLAAIAQIYLNLGTEPAFIRAVANDGRSYSKELFERFGRVLKHRAIMTEAEADAILAFADRVENARATIEEEDEREIPDEFLDPLLATLMKDPVILPVSRVTIDRSTIRAVLLSKELDPFNNMPLKYEDILPDVELKARIEAWVAEGTHGGGKGQDAEAIDVDQ</sequence>
<dbReference type="GO" id="GO:0005634">
    <property type="term" value="C:nucleus"/>
    <property type="evidence" value="ECO:0007669"/>
    <property type="project" value="UniProtKB-SubCell"/>
</dbReference>
<keyword evidence="11" id="KW-0175">Coiled coil</keyword>
<evidence type="ECO:0000259" key="13">
    <source>
        <dbReference type="PROSITE" id="PS51698"/>
    </source>
</evidence>
<reference evidence="14 15" key="1">
    <citation type="submission" date="2018-11" db="EMBL/GenBank/DDBJ databases">
        <title>Genome sequence of Apiotrichum porosum DSM 27194.</title>
        <authorList>
            <person name="Aliyu H."/>
            <person name="Gorte O."/>
            <person name="Ochsenreither K."/>
        </authorList>
    </citation>
    <scope>NUCLEOTIDE SEQUENCE [LARGE SCALE GENOMIC DNA]</scope>
    <source>
        <strain evidence="14 15">DSM 27194</strain>
    </source>
</reference>
<feature type="coiled-coil region" evidence="11">
    <location>
        <begin position="604"/>
        <end position="631"/>
    </location>
</feature>
<evidence type="ECO:0000256" key="3">
    <source>
        <dbReference type="ARBA" id="ARBA00004496"/>
    </source>
</evidence>
<dbReference type="STRING" id="105984.A0A427Y768"/>
<evidence type="ECO:0000256" key="9">
    <source>
        <dbReference type="ARBA" id="ARBA00022786"/>
    </source>
</evidence>
<comment type="pathway">
    <text evidence="4">Protein modification; protein ubiquitination.</text>
</comment>
<comment type="caution">
    <text evidence="14">The sequence shown here is derived from an EMBL/GenBank/DDBJ whole genome shotgun (WGS) entry which is preliminary data.</text>
</comment>
<evidence type="ECO:0000313" key="14">
    <source>
        <dbReference type="EMBL" id="RSH86906.1"/>
    </source>
</evidence>
<dbReference type="GO" id="GO:0005737">
    <property type="term" value="C:cytoplasm"/>
    <property type="evidence" value="ECO:0007669"/>
    <property type="project" value="UniProtKB-SubCell"/>
</dbReference>
<evidence type="ECO:0000256" key="12">
    <source>
        <dbReference type="SAM" id="MobiDB-lite"/>
    </source>
</evidence>
<dbReference type="PANTHER" id="PTHR13931">
    <property type="entry name" value="UBIQUITINATION FACTOR E4"/>
    <property type="match status" value="1"/>
</dbReference>
<feature type="region of interest" description="Disordered" evidence="12">
    <location>
        <begin position="1"/>
        <end position="100"/>
    </location>
</feature>
<evidence type="ECO:0000313" key="15">
    <source>
        <dbReference type="Proteomes" id="UP000279236"/>
    </source>
</evidence>
<protein>
    <recommendedName>
        <fullName evidence="6">RING-type E3 ubiquitin transferase</fullName>
        <ecNumber evidence="6">2.3.2.27</ecNumber>
    </recommendedName>
</protein>
<dbReference type="InterPro" id="IPR019474">
    <property type="entry name" value="Ub_conjug_fac_E4_core"/>
</dbReference>
<dbReference type="SUPFAM" id="SSF57850">
    <property type="entry name" value="RING/U-box"/>
    <property type="match status" value="1"/>
</dbReference>
<feature type="compositionally biased region" description="Low complexity" evidence="12">
    <location>
        <begin position="36"/>
        <end position="67"/>
    </location>
</feature>
<comment type="catalytic activity">
    <reaction evidence="1">
        <text>S-ubiquitinyl-[E2 ubiquitin-conjugating enzyme]-L-cysteine + [acceptor protein]-L-lysine = [E2 ubiquitin-conjugating enzyme]-L-cysteine + N(6)-ubiquitinyl-[acceptor protein]-L-lysine.</text>
        <dbReference type="EC" id="2.3.2.27"/>
    </reaction>
</comment>
<keyword evidence="10" id="KW-0539">Nucleus</keyword>
<evidence type="ECO:0000256" key="7">
    <source>
        <dbReference type="ARBA" id="ARBA00022490"/>
    </source>
</evidence>
<dbReference type="RefSeq" id="XP_028479691.1">
    <property type="nucleotide sequence ID" value="XM_028620719.1"/>
</dbReference>
<comment type="subcellular location">
    <subcellularLocation>
        <location evidence="3">Cytoplasm</location>
    </subcellularLocation>
    <subcellularLocation>
        <location evidence="2">Nucleus</location>
    </subcellularLocation>
</comment>
<dbReference type="OrthoDB" id="20295at2759"/>
<dbReference type="InterPro" id="IPR013083">
    <property type="entry name" value="Znf_RING/FYVE/PHD"/>
</dbReference>
<accession>A0A427Y768</accession>
<evidence type="ECO:0000256" key="1">
    <source>
        <dbReference type="ARBA" id="ARBA00000900"/>
    </source>
</evidence>
<dbReference type="InterPro" id="IPR045132">
    <property type="entry name" value="UBE4"/>
</dbReference>
<keyword evidence="7" id="KW-0963">Cytoplasm</keyword>
<dbReference type="GO" id="GO:0000151">
    <property type="term" value="C:ubiquitin ligase complex"/>
    <property type="evidence" value="ECO:0007669"/>
    <property type="project" value="InterPro"/>
</dbReference>
<keyword evidence="9" id="KW-0833">Ubl conjugation pathway</keyword>
<gene>
    <name evidence="14" type="ORF">EHS24_005184</name>
</gene>